<evidence type="ECO:0000256" key="8">
    <source>
        <dbReference type="ARBA" id="ARBA00022777"/>
    </source>
</evidence>
<keyword evidence="7 13" id="KW-0812">Transmembrane</keyword>
<keyword evidence="5" id="KW-0597">Phosphoprotein</keyword>
<dbReference type="InterPro" id="IPR050736">
    <property type="entry name" value="Sensor_HK_Regulatory"/>
</dbReference>
<dbReference type="PANTHER" id="PTHR43711">
    <property type="entry name" value="TWO-COMPONENT HISTIDINE KINASE"/>
    <property type="match status" value="1"/>
</dbReference>
<feature type="domain" description="Histidine kinase" evidence="14">
    <location>
        <begin position="303"/>
        <end position="521"/>
    </location>
</feature>
<dbReference type="EC" id="2.7.13.3" evidence="4"/>
<dbReference type="InterPro" id="IPR036890">
    <property type="entry name" value="HATPase_C_sf"/>
</dbReference>
<evidence type="ECO:0000256" key="7">
    <source>
        <dbReference type="ARBA" id="ARBA00022692"/>
    </source>
</evidence>
<keyword evidence="8 16" id="KW-0418">Kinase</keyword>
<dbReference type="PROSITE" id="PS50109">
    <property type="entry name" value="HIS_KIN"/>
    <property type="match status" value="1"/>
</dbReference>
<reference evidence="16 17" key="1">
    <citation type="submission" date="2016-10" db="EMBL/GenBank/DDBJ databases">
        <authorList>
            <person name="de Groot N.N."/>
        </authorList>
    </citation>
    <scope>NUCLEOTIDE SEQUENCE [LARGE SCALE GENOMIC DNA]</scope>
    <source>
        <strain evidence="16 17">CGMCC 1.11156</strain>
    </source>
</reference>
<dbReference type="GO" id="GO:0005509">
    <property type="term" value="F:calcium ion binding"/>
    <property type="evidence" value="ECO:0007669"/>
    <property type="project" value="UniProtKB-ARBA"/>
</dbReference>
<accession>A0A1I3EZJ8</accession>
<dbReference type="STRING" id="1005945.SAMN05216561_104152"/>
<dbReference type="InterPro" id="IPR003661">
    <property type="entry name" value="HisK_dim/P_dom"/>
</dbReference>
<dbReference type="Gene3D" id="3.30.565.10">
    <property type="entry name" value="Histidine kinase-like ATPase, C-terminal domain"/>
    <property type="match status" value="1"/>
</dbReference>
<evidence type="ECO:0000256" key="5">
    <source>
        <dbReference type="ARBA" id="ARBA00022553"/>
    </source>
</evidence>
<dbReference type="Pfam" id="PF00512">
    <property type="entry name" value="HisKA"/>
    <property type="match status" value="1"/>
</dbReference>
<dbReference type="PRINTS" id="PR00344">
    <property type="entry name" value="BCTRLSENSOR"/>
</dbReference>
<protein>
    <recommendedName>
        <fullName evidence="4">histidine kinase</fullName>
        <ecNumber evidence="4">2.7.13.3</ecNumber>
    </recommendedName>
</protein>
<evidence type="ECO:0000313" key="17">
    <source>
        <dbReference type="Proteomes" id="UP000198649"/>
    </source>
</evidence>
<keyword evidence="10" id="KW-0902">Two-component regulatory system</keyword>
<sequence>MVAAVRSTSTPQPTPRQGKPPKVERGRPVARLVGPVFFRVGMLVAAMAAVCVIGVVLSVRSVAHLTDDVERSADANAAVFLDVTEMDAAVGAWGQSGQASTRDDYTQAFRRLPADQELVRRLTSGDAELDLLVTRLEDSVQAWVDGYAAPRIIAEGGAGSFAPQRFRVGRDLFSEVTSAHAETERAFDSRTRDAHQEAAVRLRGTIGGVLLLAIAAWVVIGRSRRRLLAELSEPLLAMEAAVQKMTKTDLDARAPAGGPKEVRAVAIALNDYADAQSRARAVEGRIQNELRVLDTAKDDFVSNVSHELRTPLTTISGYLEMVAEEFEDRIEPRHERMLEATRRNVTRLKTLIDDLLALSKAESRATDLEASDVISMVRDAVTDVRITGARRGIRIDVVAPDQPMLVLSDRAMLQRALLNVLSNAVKFSHDDGVIEVVVGRHLDEQVEIMVRDHGIGIPRAELDRLGTRFFRASNAVTNEIAGTGLGLRIVQTIIDKHAGDVMIESTEGEGTAVFVRLRLHGPTLIVGTEPGSAPVSAHPLTAAGN</sequence>
<dbReference type="InterPro" id="IPR036097">
    <property type="entry name" value="HisK_dim/P_sf"/>
</dbReference>
<evidence type="ECO:0000256" key="3">
    <source>
        <dbReference type="ARBA" id="ARBA00004236"/>
    </source>
</evidence>
<dbReference type="GO" id="GO:0000155">
    <property type="term" value="F:phosphorelay sensor kinase activity"/>
    <property type="evidence" value="ECO:0007669"/>
    <property type="project" value="InterPro"/>
</dbReference>
<dbReference type="SMART" id="SM00304">
    <property type="entry name" value="HAMP"/>
    <property type="match status" value="1"/>
</dbReference>
<dbReference type="Gene3D" id="1.10.287.130">
    <property type="match status" value="1"/>
</dbReference>
<evidence type="ECO:0000256" key="4">
    <source>
        <dbReference type="ARBA" id="ARBA00012438"/>
    </source>
</evidence>
<keyword evidence="11 13" id="KW-0472">Membrane</keyword>
<evidence type="ECO:0000256" key="10">
    <source>
        <dbReference type="ARBA" id="ARBA00023012"/>
    </source>
</evidence>
<dbReference type="SMART" id="SM00387">
    <property type="entry name" value="HATPase_c"/>
    <property type="match status" value="1"/>
</dbReference>
<comment type="cofactor">
    <cofactor evidence="2">
        <name>a divalent metal cation</name>
        <dbReference type="ChEBI" id="CHEBI:60240"/>
    </cofactor>
</comment>
<evidence type="ECO:0000256" key="11">
    <source>
        <dbReference type="ARBA" id="ARBA00023136"/>
    </source>
</evidence>
<comment type="subcellular location">
    <subcellularLocation>
        <location evidence="3">Cell membrane</location>
    </subcellularLocation>
</comment>
<organism evidence="16 17">
    <name type="scientific">Nocardioides psychrotolerans</name>
    <dbReference type="NCBI Taxonomy" id="1005945"/>
    <lineage>
        <taxon>Bacteria</taxon>
        <taxon>Bacillati</taxon>
        <taxon>Actinomycetota</taxon>
        <taxon>Actinomycetes</taxon>
        <taxon>Propionibacteriales</taxon>
        <taxon>Nocardioidaceae</taxon>
        <taxon>Nocardioides</taxon>
    </lineage>
</organism>
<dbReference type="FunFam" id="1.10.287.130:FF:000001">
    <property type="entry name" value="Two-component sensor histidine kinase"/>
    <property type="match status" value="1"/>
</dbReference>
<dbReference type="InterPro" id="IPR005467">
    <property type="entry name" value="His_kinase_dom"/>
</dbReference>
<keyword evidence="6" id="KW-0808">Transferase</keyword>
<dbReference type="Pfam" id="PF00672">
    <property type="entry name" value="HAMP"/>
    <property type="match status" value="1"/>
</dbReference>
<gene>
    <name evidence="16" type="ORF">SAMN05216561_104152</name>
</gene>
<evidence type="ECO:0000256" key="9">
    <source>
        <dbReference type="ARBA" id="ARBA00022989"/>
    </source>
</evidence>
<feature type="compositionally biased region" description="Polar residues" evidence="12">
    <location>
        <begin position="1"/>
        <end position="11"/>
    </location>
</feature>
<evidence type="ECO:0000256" key="13">
    <source>
        <dbReference type="SAM" id="Phobius"/>
    </source>
</evidence>
<dbReference type="CDD" id="cd00082">
    <property type="entry name" value="HisKA"/>
    <property type="match status" value="1"/>
</dbReference>
<evidence type="ECO:0000313" key="16">
    <source>
        <dbReference type="EMBL" id="SFI04434.1"/>
    </source>
</evidence>
<dbReference type="InterPro" id="IPR003594">
    <property type="entry name" value="HATPase_dom"/>
</dbReference>
<dbReference type="GO" id="GO:0005886">
    <property type="term" value="C:plasma membrane"/>
    <property type="evidence" value="ECO:0007669"/>
    <property type="project" value="UniProtKB-SubCell"/>
</dbReference>
<evidence type="ECO:0000259" key="14">
    <source>
        <dbReference type="PROSITE" id="PS50109"/>
    </source>
</evidence>
<evidence type="ECO:0000256" key="2">
    <source>
        <dbReference type="ARBA" id="ARBA00001968"/>
    </source>
</evidence>
<keyword evidence="17" id="KW-1185">Reference proteome</keyword>
<proteinExistence type="predicted"/>
<evidence type="ECO:0000256" key="12">
    <source>
        <dbReference type="SAM" id="MobiDB-lite"/>
    </source>
</evidence>
<feature type="transmembrane region" description="Helical" evidence="13">
    <location>
        <begin position="36"/>
        <end position="57"/>
    </location>
</feature>
<feature type="transmembrane region" description="Helical" evidence="13">
    <location>
        <begin position="200"/>
        <end position="220"/>
    </location>
</feature>
<dbReference type="Proteomes" id="UP000198649">
    <property type="component" value="Unassembled WGS sequence"/>
</dbReference>
<name>A0A1I3EZJ8_9ACTN</name>
<dbReference type="Pfam" id="PF02518">
    <property type="entry name" value="HATPase_c"/>
    <property type="match status" value="1"/>
</dbReference>
<dbReference type="InterPro" id="IPR004358">
    <property type="entry name" value="Sig_transdc_His_kin-like_C"/>
</dbReference>
<dbReference type="FunFam" id="3.30.565.10:FF:000006">
    <property type="entry name" value="Sensor histidine kinase WalK"/>
    <property type="match status" value="1"/>
</dbReference>
<dbReference type="PROSITE" id="PS50885">
    <property type="entry name" value="HAMP"/>
    <property type="match status" value="1"/>
</dbReference>
<comment type="catalytic activity">
    <reaction evidence="1">
        <text>ATP + protein L-histidine = ADP + protein N-phospho-L-histidine.</text>
        <dbReference type="EC" id="2.7.13.3"/>
    </reaction>
</comment>
<dbReference type="SUPFAM" id="SSF47384">
    <property type="entry name" value="Homodimeric domain of signal transducing histidine kinase"/>
    <property type="match status" value="1"/>
</dbReference>
<keyword evidence="9 13" id="KW-1133">Transmembrane helix</keyword>
<dbReference type="EMBL" id="FOQG01000004">
    <property type="protein sequence ID" value="SFI04434.1"/>
    <property type="molecule type" value="Genomic_DNA"/>
</dbReference>
<evidence type="ECO:0000256" key="1">
    <source>
        <dbReference type="ARBA" id="ARBA00000085"/>
    </source>
</evidence>
<feature type="region of interest" description="Disordered" evidence="12">
    <location>
        <begin position="1"/>
        <end position="26"/>
    </location>
</feature>
<feature type="domain" description="HAMP" evidence="15">
    <location>
        <begin position="229"/>
        <end position="281"/>
    </location>
</feature>
<dbReference type="PANTHER" id="PTHR43711:SF31">
    <property type="entry name" value="HISTIDINE KINASE"/>
    <property type="match status" value="1"/>
</dbReference>
<evidence type="ECO:0000259" key="15">
    <source>
        <dbReference type="PROSITE" id="PS50885"/>
    </source>
</evidence>
<dbReference type="InterPro" id="IPR003660">
    <property type="entry name" value="HAMP_dom"/>
</dbReference>
<dbReference type="SUPFAM" id="SSF55874">
    <property type="entry name" value="ATPase domain of HSP90 chaperone/DNA topoisomerase II/histidine kinase"/>
    <property type="match status" value="1"/>
</dbReference>
<evidence type="ECO:0000256" key="6">
    <source>
        <dbReference type="ARBA" id="ARBA00022679"/>
    </source>
</evidence>
<dbReference type="AlphaFoldDB" id="A0A1I3EZJ8"/>
<dbReference type="SMART" id="SM00388">
    <property type="entry name" value="HisKA"/>
    <property type="match status" value="1"/>
</dbReference>